<dbReference type="AlphaFoldDB" id="A0A1V6W8M1"/>
<keyword evidence="3" id="KW-1185">Reference proteome</keyword>
<gene>
    <name evidence="2" type="ORF">PENNAL_c0331G02423</name>
</gene>
<evidence type="ECO:0000313" key="2">
    <source>
        <dbReference type="EMBL" id="OQE59252.1"/>
    </source>
</evidence>
<feature type="region of interest" description="Disordered" evidence="1">
    <location>
        <begin position="1"/>
        <end position="37"/>
    </location>
</feature>
<dbReference type="EMBL" id="MOOB01000331">
    <property type="protein sequence ID" value="OQE59252.1"/>
    <property type="molecule type" value="Genomic_DNA"/>
</dbReference>
<evidence type="ECO:0000256" key="1">
    <source>
        <dbReference type="SAM" id="MobiDB-lite"/>
    </source>
</evidence>
<protein>
    <submittedName>
        <fullName evidence="2">Uncharacterized protein</fullName>
    </submittedName>
</protein>
<organism evidence="2 3">
    <name type="scientific">Penicillium nalgiovense</name>
    <dbReference type="NCBI Taxonomy" id="60175"/>
    <lineage>
        <taxon>Eukaryota</taxon>
        <taxon>Fungi</taxon>
        <taxon>Dikarya</taxon>
        <taxon>Ascomycota</taxon>
        <taxon>Pezizomycotina</taxon>
        <taxon>Eurotiomycetes</taxon>
        <taxon>Eurotiomycetidae</taxon>
        <taxon>Eurotiales</taxon>
        <taxon>Aspergillaceae</taxon>
        <taxon>Penicillium</taxon>
    </lineage>
</organism>
<name>A0A1V6W8M1_PENNA</name>
<proteinExistence type="predicted"/>
<feature type="compositionally biased region" description="Basic and acidic residues" evidence="1">
    <location>
        <begin position="1"/>
        <end position="19"/>
    </location>
</feature>
<evidence type="ECO:0000313" key="3">
    <source>
        <dbReference type="Proteomes" id="UP000191691"/>
    </source>
</evidence>
<reference evidence="3" key="1">
    <citation type="journal article" date="2017" name="Nat. Microbiol.">
        <title>Global analysis of biosynthetic gene clusters reveals vast potential of secondary metabolite production in Penicillium species.</title>
        <authorList>
            <person name="Nielsen J.C."/>
            <person name="Grijseels S."/>
            <person name="Prigent S."/>
            <person name="Ji B."/>
            <person name="Dainat J."/>
            <person name="Nielsen K.F."/>
            <person name="Frisvad J.C."/>
            <person name="Workman M."/>
            <person name="Nielsen J."/>
        </authorList>
    </citation>
    <scope>NUCLEOTIDE SEQUENCE [LARGE SCALE GENOMIC DNA]</scope>
    <source>
        <strain evidence="3">IBT 13039</strain>
    </source>
</reference>
<sequence length="88" mass="9898">MNMVGKVDEPSTRSPEERSLVAWPAPPQLKDSTAARQQTICHWRKALARRSSALTGHTAEGTHWGCRSVFGTRFSGRPWFKKEKDSDS</sequence>
<comment type="caution">
    <text evidence="2">The sequence shown here is derived from an EMBL/GenBank/DDBJ whole genome shotgun (WGS) entry which is preliminary data.</text>
</comment>
<dbReference type="Proteomes" id="UP000191691">
    <property type="component" value="Unassembled WGS sequence"/>
</dbReference>
<accession>A0A1V6W8M1</accession>